<protein>
    <submittedName>
        <fullName evidence="9">Protein kinase</fullName>
    </submittedName>
</protein>
<keyword evidence="7" id="KW-0472">Membrane</keyword>
<dbReference type="RefSeq" id="WP_381506574.1">
    <property type="nucleotide sequence ID" value="NZ_JBHUOM010000023.1"/>
</dbReference>
<keyword evidence="1" id="KW-0808">Transferase</keyword>
<proteinExistence type="predicted"/>
<dbReference type="GO" id="GO:0016301">
    <property type="term" value="F:kinase activity"/>
    <property type="evidence" value="ECO:0007669"/>
    <property type="project" value="UniProtKB-KW"/>
</dbReference>
<keyword evidence="7" id="KW-0812">Transmembrane</keyword>
<dbReference type="InterPro" id="IPR045269">
    <property type="entry name" value="Atg1-like"/>
</dbReference>
<feature type="transmembrane region" description="Helical" evidence="7">
    <location>
        <begin position="472"/>
        <end position="493"/>
    </location>
</feature>
<dbReference type="Gene3D" id="1.10.510.10">
    <property type="entry name" value="Transferase(Phosphotransferase) domain 1"/>
    <property type="match status" value="1"/>
</dbReference>
<dbReference type="CDD" id="cd14014">
    <property type="entry name" value="STKc_PknB_like"/>
    <property type="match status" value="1"/>
</dbReference>
<keyword evidence="4 5" id="KW-0067">ATP-binding</keyword>
<dbReference type="SUPFAM" id="SSF48452">
    <property type="entry name" value="TPR-like"/>
    <property type="match status" value="1"/>
</dbReference>
<accession>A0ABW6AR68</accession>
<dbReference type="PANTHER" id="PTHR24348">
    <property type="entry name" value="SERINE/THREONINE-PROTEIN KINASE UNC-51-RELATED"/>
    <property type="match status" value="1"/>
</dbReference>
<evidence type="ECO:0000256" key="2">
    <source>
        <dbReference type="ARBA" id="ARBA00022741"/>
    </source>
</evidence>
<feature type="domain" description="Protein kinase" evidence="8">
    <location>
        <begin position="20"/>
        <end position="297"/>
    </location>
</feature>
<dbReference type="Pfam" id="PF13432">
    <property type="entry name" value="TPR_16"/>
    <property type="match status" value="1"/>
</dbReference>
<keyword evidence="3 9" id="KW-0418">Kinase</keyword>
<dbReference type="PROSITE" id="PS00108">
    <property type="entry name" value="PROTEIN_KINASE_ST"/>
    <property type="match status" value="1"/>
</dbReference>
<evidence type="ECO:0000259" key="8">
    <source>
        <dbReference type="PROSITE" id="PS50011"/>
    </source>
</evidence>
<evidence type="ECO:0000256" key="7">
    <source>
        <dbReference type="SAM" id="Phobius"/>
    </source>
</evidence>
<dbReference type="PROSITE" id="PS00107">
    <property type="entry name" value="PROTEIN_KINASE_ATP"/>
    <property type="match status" value="1"/>
</dbReference>
<evidence type="ECO:0000256" key="6">
    <source>
        <dbReference type="SAM" id="MobiDB-lite"/>
    </source>
</evidence>
<feature type="region of interest" description="Disordered" evidence="6">
    <location>
        <begin position="498"/>
        <end position="525"/>
    </location>
</feature>
<gene>
    <name evidence="9" type="ORF">ACFS25_25235</name>
</gene>
<dbReference type="Proteomes" id="UP001597512">
    <property type="component" value="Unassembled WGS sequence"/>
</dbReference>
<evidence type="ECO:0000256" key="1">
    <source>
        <dbReference type="ARBA" id="ARBA00022679"/>
    </source>
</evidence>
<evidence type="ECO:0000313" key="10">
    <source>
        <dbReference type="Proteomes" id="UP001597512"/>
    </source>
</evidence>
<feature type="compositionally biased region" description="Polar residues" evidence="6">
    <location>
        <begin position="498"/>
        <end position="522"/>
    </location>
</feature>
<feature type="region of interest" description="Disordered" evidence="6">
    <location>
        <begin position="596"/>
        <end position="638"/>
    </location>
</feature>
<dbReference type="Pfam" id="PF00069">
    <property type="entry name" value="Pkinase"/>
    <property type="match status" value="1"/>
</dbReference>
<organism evidence="9 10">
    <name type="scientific">Spirosoma flavum</name>
    <dbReference type="NCBI Taxonomy" id="2048557"/>
    <lineage>
        <taxon>Bacteria</taxon>
        <taxon>Pseudomonadati</taxon>
        <taxon>Bacteroidota</taxon>
        <taxon>Cytophagia</taxon>
        <taxon>Cytophagales</taxon>
        <taxon>Cytophagaceae</taxon>
        <taxon>Spirosoma</taxon>
    </lineage>
</organism>
<dbReference type="EMBL" id="JBHUOM010000023">
    <property type="protein sequence ID" value="MFD2937109.1"/>
    <property type="molecule type" value="Genomic_DNA"/>
</dbReference>
<reference evidence="10" key="1">
    <citation type="journal article" date="2019" name="Int. J. Syst. Evol. Microbiol.">
        <title>The Global Catalogue of Microorganisms (GCM) 10K type strain sequencing project: providing services to taxonomists for standard genome sequencing and annotation.</title>
        <authorList>
            <consortium name="The Broad Institute Genomics Platform"/>
            <consortium name="The Broad Institute Genome Sequencing Center for Infectious Disease"/>
            <person name="Wu L."/>
            <person name="Ma J."/>
        </authorList>
    </citation>
    <scope>NUCLEOTIDE SEQUENCE [LARGE SCALE GENOMIC DNA]</scope>
    <source>
        <strain evidence="10">KCTC 52490</strain>
    </source>
</reference>
<evidence type="ECO:0000256" key="4">
    <source>
        <dbReference type="ARBA" id="ARBA00022840"/>
    </source>
</evidence>
<dbReference type="Gene3D" id="1.25.40.10">
    <property type="entry name" value="Tetratricopeptide repeat domain"/>
    <property type="match status" value="1"/>
</dbReference>
<evidence type="ECO:0000256" key="3">
    <source>
        <dbReference type="ARBA" id="ARBA00022777"/>
    </source>
</evidence>
<dbReference type="InterPro" id="IPR017441">
    <property type="entry name" value="Protein_kinase_ATP_BS"/>
</dbReference>
<dbReference type="InterPro" id="IPR008271">
    <property type="entry name" value="Ser/Thr_kinase_AS"/>
</dbReference>
<evidence type="ECO:0000313" key="9">
    <source>
        <dbReference type="EMBL" id="MFD2937109.1"/>
    </source>
</evidence>
<feature type="binding site" evidence="5">
    <location>
        <position position="49"/>
    </location>
    <ligand>
        <name>ATP</name>
        <dbReference type="ChEBI" id="CHEBI:30616"/>
    </ligand>
</feature>
<sequence>MNQTFTSFLDFKKRYPIRPNDEGALLGSGSYGRVIKVEDQLETEWVAIKISEFKGNDSKSLQAEVELAKRVPRQANIARYDACHRLETDTSVSDFAIMKYYPDGNLADLIRRITLTPVQIYEITQGILLGLQHLHRHRIVHRDFKPANILISRDNAGRFIPKIADFGLSRLVREDELDSSDFDLSDGRGTPSYKAPEQIEGSRVSFNLDLWAFGVILYEMMTGEKPFRADLRNSSEQSARREIEKKIITVELPTRINQIAEPYSAMIRRCLVRDIHERVRKEDELLDLLDLIPHLLTEAKSFLNNRQYEEAIASFEQILAKRENHAEAQKGIDQCTAALHHQLLANLLTEADGLLSQQLFEQAKSRYEQVLQLNPIHEMAIRGLALCIEQLRPKPLVVEPELTDVYQEERTDVYVAPPAPISVEKAIPKPASIPKSTPIAPVKRAASPSVQRETGVKPTVLQPAAHSFRRAFPWRIVAPVVVGLGGIMVYINLRGTKPTETTSNQKQDSTLTAGVGPSSNGKTIPRKDLETVKLKLVPGESKAALDKRIDIALKKARQAYRVKDFYLAITLTRSALQLDPTRRDIAELQTEALKEIQKKTPENGKLGDAVMPNSDPPKAVVPEPEKPKASEPAPVEKTANVKEEAQEQYDQLIEDGLKAIAKGNNKTKAIDYFTSARSLAKEHDLITAKADAAYTSYMATANRIFDRDEFDGAKGWYQVAQSLKDTDEVKRKIKQSTNQ</sequence>
<dbReference type="SUPFAM" id="SSF56112">
    <property type="entry name" value="Protein kinase-like (PK-like)"/>
    <property type="match status" value="1"/>
</dbReference>
<evidence type="ECO:0000256" key="5">
    <source>
        <dbReference type="PROSITE-ProRule" id="PRU10141"/>
    </source>
</evidence>
<feature type="region of interest" description="Disordered" evidence="6">
    <location>
        <begin position="432"/>
        <end position="454"/>
    </location>
</feature>
<comment type="caution">
    <text evidence="9">The sequence shown here is derived from an EMBL/GenBank/DDBJ whole genome shotgun (WGS) entry which is preliminary data.</text>
</comment>
<dbReference type="InterPro" id="IPR000719">
    <property type="entry name" value="Prot_kinase_dom"/>
</dbReference>
<keyword evidence="7" id="KW-1133">Transmembrane helix</keyword>
<dbReference type="InterPro" id="IPR011009">
    <property type="entry name" value="Kinase-like_dom_sf"/>
</dbReference>
<keyword evidence="2 5" id="KW-0547">Nucleotide-binding</keyword>
<keyword evidence="10" id="KW-1185">Reference proteome</keyword>
<name>A0ABW6AR68_9BACT</name>
<dbReference type="PROSITE" id="PS50011">
    <property type="entry name" value="PROTEIN_KINASE_DOM"/>
    <property type="match status" value="1"/>
</dbReference>
<dbReference type="PANTHER" id="PTHR24348:SF22">
    <property type="entry name" value="NON-SPECIFIC SERINE_THREONINE PROTEIN KINASE"/>
    <property type="match status" value="1"/>
</dbReference>
<dbReference type="InterPro" id="IPR011990">
    <property type="entry name" value="TPR-like_helical_dom_sf"/>
</dbReference>